<feature type="non-terminal residue" evidence="2">
    <location>
        <position position="68"/>
    </location>
</feature>
<name>A0A1Y3B4S0_EURMA</name>
<accession>A0A1Y3B4S0</accession>
<feature type="compositionally biased region" description="Polar residues" evidence="1">
    <location>
        <begin position="54"/>
        <end position="68"/>
    </location>
</feature>
<dbReference type="AlphaFoldDB" id="A0A1Y3B4S0"/>
<sequence>MQFIRKASKILVLQDGRQLACVKLIQQTEKELVNKKLSGLQRQESEDQSRVRTDSMTSRFSTTHIAHE</sequence>
<dbReference type="EMBL" id="MUJZ01040146">
    <property type="protein sequence ID" value="OTF75830.1"/>
    <property type="molecule type" value="Genomic_DNA"/>
</dbReference>
<gene>
    <name evidence="2" type="ORF">BLA29_014403</name>
</gene>
<evidence type="ECO:0000313" key="3">
    <source>
        <dbReference type="Proteomes" id="UP000194236"/>
    </source>
</evidence>
<evidence type="ECO:0000256" key="1">
    <source>
        <dbReference type="SAM" id="MobiDB-lite"/>
    </source>
</evidence>
<reference evidence="2 3" key="1">
    <citation type="submission" date="2017-03" db="EMBL/GenBank/DDBJ databases">
        <title>Genome Survey of Euroglyphus maynei.</title>
        <authorList>
            <person name="Arlian L.G."/>
            <person name="Morgan M.S."/>
            <person name="Rider S.D."/>
        </authorList>
    </citation>
    <scope>NUCLEOTIDE SEQUENCE [LARGE SCALE GENOMIC DNA]</scope>
    <source>
        <strain evidence="2">Arlian Lab</strain>
        <tissue evidence="2">Whole body</tissue>
    </source>
</reference>
<comment type="caution">
    <text evidence="2">The sequence shown here is derived from an EMBL/GenBank/DDBJ whole genome shotgun (WGS) entry which is preliminary data.</text>
</comment>
<proteinExistence type="predicted"/>
<protein>
    <submittedName>
        <fullName evidence="2">Uncharacterized protein</fullName>
    </submittedName>
</protein>
<dbReference type="Proteomes" id="UP000194236">
    <property type="component" value="Unassembled WGS sequence"/>
</dbReference>
<feature type="region of interest" description="Disordered" evidence="1">
    <location>
        <begin position="38"/>
        <end position="68"/>
    </location>
</feature>
<keyword evidence="3" id="KW-1185">Reference proteome</keyword>
<evidence type="ECO:0000313" key="2">
    <source>
        <dbReference type="EMBL" id="OTF75830.1"/>
    </source>
</evidence>
<organism evidence="2 3">
    <name type="scientific">Euroglyphus maynei</name>
    <name type="common">Mayne's house dust mite</name>
    <dbReference type="NCBI Taxonomy" id="6958"/>
    <lineage>
        <taxon>Eukaryota</taxon>
        <taxon>Metazoa</taxon>
        <taxon>Ecdysozoa</taxon>
        <taxon>Arthropoda</taxon>
        <taxon>Chelicerata</taxon>
        <taxon>Arachnida</taxon>
        <taxon>Acari</taxon>
        <taxon>Acariformes</taxon>
        <taxon>Sarcoptiformes</taxon>
        <taxon>Astigmata</taxon>
        <taxon>Psoroptidia</taxon>
        <taxon>Analgoidea</taxon>
        <taxon>Pyroglyphidae</taxon>
        <taxon>Pyroglyphinae</taxon>
        <taxon>Euroglyphus</taxon>
    </lineage>
</organism>
<feature type="compositionally biased region" description="Basic and acidic residues" evidence="1">
    <location>
        <begin position="43"/>
        <end position="53"/>
    </location>
</feature>